<evidence type="ECO:0000259" key="1">
    <source>
        <dbReference type="Pfam" id="PF07883"/>
    </source>
</evidence>
<dbReference type="AlphaFoldDB" id="A0A5N6VEX7"/>
<dbReference type="InterPro" id="IPR013096">
    <property type="entry name" value="Cupin_2"/>
</dbReference>
<gene>
    <name evidence="2" type="ORF">BDV41DRAFT_556194</name>
</gene>
<dbReference type="InterPro" id="IPR014710">
    <property type="entry name" value="RmlC-like_jellyroll"/>
</dbReference>
<sequence length="198" mass="21586">MSIIPALVSECLPPLYFDVSISHTSSLVLHSMGFAATPLRRVVTTHSGSRSTILFDSHLDLQPGFAANAVTIWKTNSYPAELTADDPSSDSSAKQMYARGSLIRVVDFPPRSMGHNHRTQSLDYAIVLDGEMEMVLEDGSRTRVRAGDVVVQQATMHQWDNPTGQSARVVFVLLPSEAFVVGEKLGDLGIPKAFRVTT</sequence>
<keyword evidence="3" id="KW-1185">Reference proteome</keyword>
<dbReference type="Proteomes" id="UP000325433">
    <property type="component" value="Unassembled WGS sequence"/>
</dbReference>
<proteinExistence type="predicted"/>
<dbReference type="InterPro" id="IPR011051">
    <property type="entry name" value="RmlC_Cupin_sf"/>
</dbReference>
<evidence type="ECO:0000313" key="2">
    <source>
        <dbReference type="EMBL" id="KAE8307047.1"/>
    </source>
</evidence>
<dbReference type="Gene3D" id="2.60.120.10">
    <property type="entry name" value="Jelly Rolls"/>
    <property type="match status" value="1"/>
</dbReference>
<dbReference type="EMBL" id="ML738420">
    <property type="protein sequence ID" value="KAE8307047.1"/>
    <property type="molecule type" value="Genomic_DNA"/>
</dbReference>
<reference evidence="3" key="1">
    <citation type="submission" date="2019-04" db="EMBL/GenBank/DDBJ databases">
        <title>Friends and foes A comparative genomics studyof 23 Aspergillus species from section Flavi.</title>
        <authorList>
            <consortium name="DOE Joint Genome Institute"/>
            <person name="Kjaerbolling I."/>
            <person name="Vesth T."/>
            <person name="Frisvad J.C."/>
            <person name="Nybo J.L."/>
            <person name="Theobald S."/>
            <person name="Kildgaard S."/>
            <person name="Isbrandt T."/>
            <person name="Kuo A."/>
            <person name="Sato A."/>
            <person name="Lyhne E.K."/>
            <person name="Kogle M.E."/>
            <person name="Wiebenga A."/>
            <person name="Kun R.S."/>
            <person name="Lubbers R.J."/>
            <person name="Makela M.R."/>
            <person name="Barry K."/>
            <person name="Chovatia M."/>
            <person name="Clum A."/>
            <person name="Daum C."/>
            <person name="Haridas S."/>
            <person name="He G."/>
            <person name="LaButti K."/>
            <person name="Lipzen A."/>
            <person name="Mondo S."/>
            <person name="Riley R."/>
            <person name="Salamov A."/>
            <person name="Simmons B.A."/>
            <person name="Magnuson J.K."/>
            <person name="Henrissat B."/>
            <person name="Mortensen U.H."/>
            <person name="Larsen T.O."/>
            <person name="Devries R.P."/>
            <person name="Grigoriev I.V."/>
            <person name="Machida M."/>
            <person name="Baker S.E."/>
            <person name="Andersen M.R."/>
        </authorList>
    </citation>
    <scope>NUCLEOTIDE SEQUENCE [LARGE SCALE GENOMIC DNA]</scope>
    <source>
        <strain evidence="3">CBS 130015</strain>
    </source>
</reference>
<protein>
    <recommendedName>
        <fullName evidence="1">Cupin type-2 domain-containing protein</fullName>
    </recommendedName>
</protein>
<dbReference type="PANTHER" id="PTHR36156:SF2">
    <property type="entry name" value="CUPIN TYPE-2 DOMAIN-CONTAINING PROTEIN"/>
    <property type="match status" value="1"/>
</dbReference>
<dbReference type="Pfam" id="PF07883">
    <property type="entry name" value="Cupin_2"/>
    <property type="match status" value="1"/>
</dbReference>
<dbReference type="PANTHER" id="PTHR36156">
    <property type="entry name" value="SLR2101 PROTEIN"/>
    <property type="match status" value="1"/>
</dbReference>
<dbReference type="CDD" id="cd02231">
    <property type="entry name" value="cupin_BLL6423-like"/>
    <property type="match status" value="1"/>
</dbReference>
<feature type="domain" description="Cupin type-2" evidence="1">
    <location>
        <begin position="105"/>
        <end position="172"/>
    </location>
</feature>
<dbReference type="SUPFAM" id="SSF51182">
    <property type="entry name" value="RmlC-like cupins"/>
    <property type="match status" value="1"/>
</dbReference>
<organism evidence="2 3">
    <name type="scientific">Aspergillus transmontanensis</name>
    <dbReference type="NCBI Taxonomy" id="1034304"/>
    <lineage>
        <taxon>Eukaryota</taxon>
        <taxon>Fungi</taxon>
        <taxon>Dikarya</taxon>
        <taxon>Ascomycota</taxon>
        <taxon>Pezizomycotina</taxon>
        <taxon>Eurotiomycetes</taxon>
        <taxon>Eurotiomycetidae</taxon>
        <taxon>Eurotiales</taxon>
        <taxon>Aspergillaceae</taxon>
        <taxon>Aspergillus</taxon>
        <taxon>Aspergillus subgen. Circumdati</taxon>
    </lineage>
</organism>
<evidence type="ECO:0000313" key="3">
    <source>
        <dbReference type="Proteomes" id="UP000325433"/>
    </source>
</evidence>
<dbReference type="InterPro" id="IPR047142">
    <property type="entry name" value="OryJ/VirC-like"/>
</dbReference>
<name>A0A5N6VEX7_9EURO</name>
<accession>A0A5N6VEX7</accession>